<name>D8M2E6_BLAHO</name>
<gene>
    <name evidence="1" type="ORF">GSBLH_T00002237001</name>
</gene>
<organism evidence="1">
    <name type="scientific">Blastocystis hominis</name>
    <dbReference type="NCBI Taxonomy" id="12968"/>
    <lineage>
        <taxon>Eukaryota</taxon>
        <taxon>Sar</taxon>
        <taxon>Stramenopiles</taxon>
        <taxon>Bigyra</taxon>
        <taxon>Opalozoa</taxon>
        <taxon>Opalinata</taxon>
        <taxon>Blastocystidae</taxon>
        <taxon>Blastocystis</taxon>
    </lineage>
</organism>
<evidence type="ECO:0000313" key="2">
    <source>
        <dbReference type="Proteomes" id="UP000008312"/>
    </source>
</evidence>
<evidence type="ECO:0000313" key="1">
    <source>
        <dbReference type="EMBL" id="CBK22182.2"/>
    </source>
</evidence>
<accession>D8M2E6</accession>
<dbReference type="InParanoid" id="D8M2E6"/>
<dbReference type="Proteomes" id="UP000008312">
    <property type="component" value="Unassembled WGS sequence"/>
</dbReference>
<protein>
    <submittedName>
        <fullName evidence="1">Uncharacterized protein</fullName>
    </submittedName>
</protein>
<keyword evidence="2" id="KW-1185">Reference proteome</keyword>
<dbReference type="RefSeq" id="XP_012896230.1">
    <property type="nucleotide sequence ID" value="XM_013040776.1"/>
</dbReference>
<dbReference type="EMBL" id="FN668648">
    <property type="protein sequence ID" value="CBK22182.2"/>
    <property type="molecule type" value="Genomic_DNA"/>
</dbReference>
<dbReference type="GeneID" id="24919430"/>
<sequence length="87" mass="9810">MPALLATSDLSHEEADLVERVRYLVAQLIDEERLARLGRSNDERELIEECVLAIKFPVELHNAHALLVLSKVLQLLVNGLLWLDIVG</sequence>
<proteinExistence type="predicted"/>
<reference evidence="1" key="1">
    <citation type="submission" date="2010-02" db="EMBL/GenBank/DDBJ databases">
        <title>Sequencing and annotation of the Blastocystis hominis genome.</title>
        <authorList>
            <person name="Wincker P."/>
        </authorList>
    </citation>
    <scope>NUCLEOTIDE SEQUENCE</scope>
    <source>
        <strain evidence="1">Singapore isolate B</strain>
    </source>
</reference>
<dbReference type="AlphaFoldDB" id="D8M2E6"/>